<dbReference type="CDD" id="cd00186">
    <property type="entry name" value="TOP1Ac"/>
    <property type="match status" value="1"/>
</dbReference>
<gene>
    <name evidence="15" type="ordered locus">Clos_2155</name>
</gene>
<dbReference type="Pfam" id="PF01751">
    <property type="entry name" value="Toprim"/>
    <property type="match status" value="1"/>
</dbReference>
<name>A8MIQ9_ALKOO</name>
<dbReference type="InterPro" id="IPR013497">
    <property type="entry name" value="Topo_IA_cen"/>
</dbReference>
<dbReference type="RefSeq" id="WP_012160000.1">
    <property type="nucleotide sequence ID" value="NC_009922.1"/>
</dbReference>
<evidence type="ECO:0000256" key="5">
    <source>
        <dbReference type="ARBA" id="ARBA00022842"/>
    </source>
</evidence>
<dbReference type="GO" id="GO:0006310">
    <property type="term" value="P:DNA recombination"/>
    <property type="evidence" value="ECO:0007669"/>
    <property type="project" value="TreeGrafter"/>
</dbReference>
<evidence type="ECO:0000256" key="11">
    <source>
        <dbReference type="ARBA" id="ARBA00032235"/>
    </source>
</evidence>
<dbReference type="Gene3D" id="1.10.460.10">
    <property type="entry name" value="Topoisomerase I, domain 2"/>
    <property type="match status" value="1"/>
</dbReference>
<comment type="similarity">
    <text evidence="2">Belongs to the type IA topoisomerase family.</text>
</comment>
<dbReference type="CDD" id="cd03362">
    <property type="entry name" value="TOPRIM_TopoIA_TopoIII"/>
    <property type="match status" value="1"/>
</dbReference>
<dbReference type="GO" id="GO:0006265">
    <property type="term" value="P:DNA topological change"/>
    <property type="evidence" value="ECO:0007669"/>
    <property type="project" value="InterPro"/>
</dbReference>
<dbReference type="HOGENOM" id="CLU_002929_5_2_9"/>
<keyword evidence="8 15" id="KW-0413">Isomerase</keyword>
<evidence type="ECO:0000256" key="4">
    <source>
        <dbReference type="ARBA" id="ARBA00022723"/>
    </source>
</evidence>
<dbReference type="GO" id="GO:0043597">
    <property type="term" value="C:cytoplasmic replication fork"/>
    <property type="evidence" value="ECO:0007669"/>
    <property type="project" value="TreeGrafter"/>
</dbReference>
<dbReference type="NCBIfam" id="NF005829">
    <property type="entry name" value="PRK07726.1"/>
    <property type="match status" value="1"/>
</dbReference>
<dbReference type="PROSITE" id="PS00396">
    <property type="entry name" value="TOPO_IA_1"/>
    <property type="match status" value="1"/>
</dbReference>
<feature type="domain" description="Toprim" evidence="13">
    <location>
        <begin position="2"/>
        <end position="135"/>
    </location>
</feature>
<evidence type="ECO:0000256" key="8">
    <source>
        <dbReference type="ARBA" id="ARBA00023235"/>
    </source>
</evidence>
<accession>A8MIQ9</accession>
<dbReference type="Proteomes" id="UP000000269">
    <property type="component" value="Chromosome"/>
</dbReference>
<evidence type="ECO:0000256" key="6">
    <source>
        <dbReference type="ARBA" id="ARBA00023029"/>
    </source>
</evidence>
<dbReference type="PANTHER" id="PTHR11390">
    <property type="entry name" value="PROKARYOTIC DNA TOPOISOMERASE"/>
    <property type="match status" value="1"/>
</dbReference>
<dbReference type="GO" id="GO:0006281">
    <property type="term" value="P:DNA repair"/>
    <property type="evidence" value="ECO:0007669"/>
    <property type="project" value="TreeGrafter"/>
</dbReference>
<reference evidence="16" key="1">
    <citation type="submission" date="2007-10" db="EMBL/GenBank/DDBJ databases">
        <title>Complete genome of Alkaliphilus oremlandii OhILAs.</title>
        <authorList>
            <person name="Copeland A."/>
            <person name="Lucas S."/>
            <person name="Lapidus A."/>
            <person name="Barry K."/>
            <person name="Detter J.C."/>
            <person name="Glavina del Rio T."/>
            <person name="Hammon N."/>
            <person name="Israni S."/>
            <person name="Dalin E."/>
            <person name="Tice H."/>
            <person name="Pitluck S."/>
            <person name="Chain P."/>
            <person name="Malfatti S."/>
            <person name="Shin M."/>
            <person name="Vergez L."/>
            <person name="Schmutz J."/>
            <person name="Larimer F."/>
            <person name="Land M."/>
            <person name="Hauser L."/>
            <person name="Kyrpides N."/>
            <person name="Mikhailova N."/>
            <person name="Stolz J.F."/>
            <person name="Dawson A."/>
            <person name="Fisher E."/>
            <person name="Crable B."/>
            <person name="Perera E."/>
            <person name="Lisak J."/>
            <person name="Ranganathan M."/>
            <person name="Basu P."/>
            <person name="Richardson P."/>
        </authorList>
    </citation>
    <scope>NUCLEOTIDE SEQUENCE [LARGE SCALE GENOMIC DNA]</scope>
    <source>
        <strain evidence="16">OhILAs</strain>
    </source>
</reference>
<dbReference type="InterPro" id="IPR034144">
    <property type="entry name" value="TOPRIM_TopoIII"/>
</dbReference>
<dbReference type="PANTHER" id="PTHR11390:SF21">
    <property type="entry name" value="DNA TOPOISOMERASE 3-ALPHA"/>
    <property type="match status" value="1"/>
</dbReference>
<dbReference type="Pfam" id="PF01131">
    <property type="entry name" value="Topoisom_bac"/>
    <property type="match status" value="1"/>
</dbReference>
<dbReference type="NCBIfam" id="TIGR01056">
    <property type="entry name" value="topB"/>
    <property type="match status" value="1"/>
</dbReference>
<evidence type="ECO:0000259" key="14">
    <source>
        <dbReference type="PROSITE" id="PS52039"/>
    </source>
</evidence>
<dbReference type="InterPro" id="IPR013824">
    <property type="entry name" value="Topo_IA_cen_sub1"/>
</dbReference>
<evidence type="ECO:0000313" key="16">
    <source>
        <dbReference type="Proteomes" id="UP000000269"/>
    </source>
</evidence>
<evidence type="ECO:0000256" key="2">
    <source>
        <dbReference type="ARBA" id="ARBA00009446"/>
    </source>
</evidence>
<protein>
    <recommendedName>
        <fullName evidence="3">DNA topoisomerase</fullName>
        <ecNumber evidence="3">5.6.2.1</ecNumber>
    </recommendedName>
    <alternativeName>
        <fullName evidence="12">Omega-protein</fullName>
    </alternativeName>
    <alternativeName>
        <fullName evidence="11">Relaxing enzyme</fullName>
    </alternativeName>
    <alternativeName>
        <fullName evidence="9">Swivelase</fullName>
    </alternativeName>
    <alternativeName>
        <fullName evidence="10">Untwisting enzyme</fullName>
    </alternativeName>
</protein>
<evidence type="ECO:0000259" key="13">
    <source>
        <dbReference type="PROSITE" id="PS50880"/>
    </source>
</evidence>
<dbReference type="SMART" id="SM00437">
    <property type="entry name" value="TOP1Ac"/>
    <property type="match status" value="1"/>
</dbReference>
<dbReference type="Gene3D" id="1.10.290.10">
    <property type="entry name" value="Topoisomerase I, domain 4"/>
    <property type="match status" value="1"/>
</dbReference>
<evidence type="ECO:0000256" key="3">
    <source>
        <dbReference type="ARBA" id="ARBA00012891"/>
    </source>
</evidence>
<dbReference type="SMART" id="SM00493">
    <property type="entry name" value="TOPRIM"/>
    <property type="match status" value="1"/>
</dbReference>
<evidence type="ECO:0000256" key="7">
    <source>
        <dbReference type="ARBA" id="ARBA00023125"/>
    </source>
</evidence>
<proteinExistence type="inferred from homology"/>
<dbReference type="InterPro" id="IPR013825">
    <property type="entry name" value="Topo_IA_cen_sub2"/>
</dbReference>
<evidence type="ECO:0000256" key="10">
    <source>
        <dbReference type="ARBA" id="ARBA00031985"/>
    </source>
</evidence>
<dbReference type="GO" id="GO:0003917">
    <property type="term" value="F:DNA topoisomerase type I (single strand cut, ATP-independent) activity"/>
    <property type="evidence" value="ECO:0007669"/>
    <property type="project" value="UniProtKB-EC"/>
</dbReference>
<evidence type="ECO:0000313" key="15">
    <source>
        <dbReference type="EMBL" id="ABW19691.1"/>
    </source>
</evidence>
<dbReference type="InterPro" id="IPR003602">
    <property type="entry name" value="Topo_IA_DNA-bd_dom"/>
</dbReference>
<dbReference type="InterPro" id="IPR023405">
    <property type="entry name" value="Topo_IA_core_domain"/>
</dbReference>
<evidence type="ECO:0000256" key="9">
    <source>
        <dbReference type="ARBA" id="ARBA00030003"/>
    </source>
</evidence>
<dbReference type="PROSITE" id="PS52039">
    <property type="entry name" value="TOPO_IA_2"/>
    <property type="match status" value="1"/>
</dbReference>
<keyword evidence="7" id="KW-0238">DNA-binding</keyword>
<dbReference type="PRINTS" id="PR00417">
    <property type="entry name" value="PRTPISMRASEI"/>
</dbReference>
<dbReference type="InterPro" id="IPR023406">
    <property type="entry name" value="Topo_IA_AS"/>
</dbReference>
<dbReference type="SMART" id="SM00436">
    <property type="entry name" value="TOP1Bc"/>
    <property type="match status" value="1"/>
</dbReference>
<dbReference type="STRING" id="350688.Clos_2155"/>
<organism evidence="15 16">
    <name type="scientific">Alkaliphilus oremlandii (strain OhILAs)</name>
    <name type="common">Clostridium oremlandii (strain OhILAs)</name>
    <dbReference type="NCBI Taxonomy" id="350688"/>
    <lineage>
        <taxon>Bacteria</taxon>
        <taxon>Bacillati</taxon>
        <taxon>Bacillota</taxon>
        <taxon>Clostridia</taxon>
        <taxon>Peptostreptococcales</taxon>
        <taxon>Natronincolaceae</taxon>
        <taxon>Alkaliphilus</taxon>
    </lineage>
</organism>
<keyword evidence="6" id="KW-0799">Topoisomerase</keyword>
<sequence length="716" mass="82036">MKRLVIAEKPSVAKDIAKVLNCKEKREGYIEGSDYIITWAIGHLVILCDPEEYDIRYKKWDFNTLPIIPDKIKLKPNPKTYKQYQIVKALMLSSQIDEIICATDAGREGELIFRYIYELAKCRKPFQRLWISSLTDEGIRTGFEHLKDGKAYDALYYSAKCRSESDWLVGINGSRAYSIQYGSLLPIGRVQTPTLKIIVDRDLEIDDFVPKDYWEVKADFGNYSGIWIDLEKNESKIDSIQKAEDIKNKVLLKEGLVTDFQKKKVVKKPPFLYDLTELQRDSNKKFGYTAQRTLDIAQSLYEKRKAITYPRTDSRFLTKDIIPKLKSLINKIGLEGYKEFTSILEKLEKLPVNPRIINDRKVTDHHAIIPTEKKIDLNKFSEEEKNLYDLIARRFLAVFYPDYEYFSIVMITHVAGEDFKSNEQQTIHLGWKLLYSDKEVETKESTLIHIKKGSSSTLKSAEIEQKQTKPPARYNEALLLDSMENAGKFIEDEELKEQLKSSGIGTPATRASIIERIISVGYVERKGKNLISTEKGRKLIQITSQELSSPELTGKWEKALDKIAKGNMNPQRFMEGIGRFTKFIIEDVQKNTKNVVFEGYSKNRGKKSSGTSSYNSPIGICPACKVGKVLEGPKNFYCSEYKQGCKFGIFKEDILMKKFKKKMTKTMVSKLITNQVVTVKGMVSPKTNGKFDGNICLKQSSNGYWGWEFTNGGVNN</sequence>
<evidence type="ECO:0000256" key="1">
    <source>
        <dbReference type="ARBA" id="ARBA00000213"/>
    </source>
</evidence>
<evidence type="ECO:0000256" key="12">
    <source>
        <dbReference type="ARBA" id="ARBA00032877"/>
    </source>
</evidence>
<dbReference type="EMBL" id="CP000853">
    <property type="protein sequence ID" value="ABW19691.1"/>
    <property type="molecule type" value="Genomic_DNA"/>
</dbReference>
<dbReference type="Gene3D" id="3.40.50.140">
    <property type="match status" value="1"/>
</dbReference>
<dbReference type="GO" id="GO:0003677">
    <property type="term" value="F:DNA binding"/>
    <property type="evidence" value="ECO:0007669"/>
    <property type="project" value="UniProtKB-KW"/>
</dbReference>
<dbReference type="Gene3D" id="2.70.20.10">
    <property type="entry name" value="Topoisomerase I, domain 3"/>
    <property type="match status" value="1"/>
</dbReference>
<keyword evidence="4" id="KW-0479">Metal-binding</keyword>
<dbReference type="OrthoDB" id="9803554at2"/>
<dbReference type="SUPFAM" id="SSF56712">
    <property type="entry name" value="Prokaryotic type I DNA topoisomerase"/>
    <property type="match status" value="1"/>
</dbReference>
<keyword evidence="5" id="KW-0460">Magnesium</keyword>
<dbReference type="InterPro" id="IPR005738">
    <property type="entry name" value="TopoIII"/>
</dbReference>
<dbReference type="GO" id="GO:0046872">
    <property type="term" value="F:metal ion binding"/>
    <property type="evidence" value="ECO:0007669"/>
    <property type="project" value="UniProtKB-KW"/>
</dbReference>
<dbReference type="InterPro" id="IPR013826">
    <property type="entry name" value="Topo_IA_cen_sub3"/>
</dbReference>
<dbReference type="InterPro" id="IPR003601">
    <property type="entry name" value="Topo_IA_2"/>
</dbReference>
<feature type="domain" description="Topo IA-type catalytic" evidence="14">
    <location>
        <begin position="152"/>
        <end position="585"/>
    </location>
</feature>
<keyword evidence="16" id="KW-1185">Reference proteome</keyword>
<comment type="catalytic activity">
    <reaction evidence="1">
        <text>ATP-independent breakage of single-stranded DNA, followed by passage and rejoining.</text>
        <dbReference type="EC" id="5.6.2.1"/>
    </reaction>
</comment>
<dbReference type="PROSITE" id="PS50880">
    <property type="entry name" value="TOPRIM"/>
    <property type="match status" value="1"/>
</dbReference>
<dbReference type="EC" id="5.6.2.1" evidence="3"/>
<dbReference type="InterPro" id="IPR006171">
    <property type="entry name" value="TOPRIM_dom"/>
</dbReference>
<dbReference type="eggNOG" id="COG0550">
    <property type="taxonomic scope" value="Bacteria"/>
</dbReference>
<dbReference type="KEGG" id="aoe:Clos_2155"/>
<dbReference type="InterPro" id="IPR000380">
    <property type="entry name" value="Topo_IA"/>
</dbReference>
<dbReference type="AlphaFoldDB" id="A8MIQ9"/>